<dbReference type="Proteomes" id="UP001371224">
    <property type="component" value="Unassembled WGS sequence"/>
</dbReference>
<evidence type="ECO:0000313" key="2">
    <source>
        <dbReference type="EMBL" id="MEJ1088665.1"/>
    </source>
</evidence>
<proteinExistence type="predicted"/>
<name>A0ABU8LCB6_9MICO</name>
<protein>
    <submittedName>
        <fullName evidence="2">Transposase</fullName>
    </submittedName>
</protein>
<evidence type="ECO:0000313" key="3">
    <source>
        <dbReference type="Proteomes" id="UP001371224"/>
    </source>
</evidence>
<keyword evidence="3" id="KW-1185">Reference proteome</keyword>
<comment type="caution">
    <text evidence="2">The sequence shown here is derived from an EMBL/GenBank/DDBJ whole genome shotgun (WGS) entry which is preliminary data.</text>
</comment>
<sequence>MSDPGDLDDIASALYSGPPEEFTASRNARAKEADDRDLAERIRSLRKPTVAAWVVNLFSRERSARLGQALQLAAELREAQEDLDAPTLSELGRQRRTLTNQLATEAGSLASSHGARVTGATLEAVRQTISAAFFDQDAAAAVASGRLVHDLEPTGSYDLDAMVGGGRPAAPTSPAPSGDELSARRTRRDAERAVREAKQTRDRAARSAQRAQQESRDAQELLDRLTSRIAELEAELQLARARVATAEQDAEDARDREVQASDDAAEAERGLERARHAL</sequence>
<evidence type="ECO:0000256" key="1">
    <source>
        <dbReference type="SAM" id="MobiDB-lite"/>
    </source>
</evidence>
<reference evidence="2 3" key="1">
    <citation type="submission" date="2024-02" db="EMBL/GenBank/DDBJ databases">
        <authorList>
            <person name="Saticioglu I.B."/>
        </authorList>
    </citation>
    <scope>NUCLEOTIDE SEQUENCE [LARGE SCALE GENOMIC DNA]</scope>
    <source>
        <strain evidence="2 3">Mu-80</strain>
    </source>
</reference>
<feature type="compositionally biased region" description="Basic and acidic residues" evidence="1">
    <location>
        <begin position="188"/>
        <end position="205"/>
    </location>
</feature>
<feature type="region of interest" description="Disordered" evidence="1">
    <location>
        <begin position="242"/>
        <end position="278"/>
    </location>
</feature>
<feature type="region of interest" description="Disordered" evidence="1">
    <location>
        <begin position="159"/>
        <end position="220"/>
    </location>
</feature>
<organism evidence="2 3">
    <name type="scientific">Microbacterium bandirmense</name>
    <dbReference type="NCBI Taxonomy" id="3122050"/>
    <lineage>
        <taxon>Bacteria</taxon>
        <taxon>Bacillati</taxon>
        <taxon>Actinomycetota</taxon>
        <taxon>Actinomycetes</taxon>
        <taxon>Micrococcales</taxon>
        <taxon>Microbacteriaceae</taxon>
        <taxon>Microbacterium</taxon>
    </lineage>
</organism>
<feature type="region of interest" description="Disordered" evidence="1">
    <location>
        <begin position="1"/>
        <end position="36"/>
    </location>
</feature>
<gene>
    <name evidence="2" type="ORF">WDU99_10080</name>
</gene>
<accession>A0ABU8LCB6</accession>
<feature type="compositionally biased region" description="Basic and acidic residues" evidence="1">
    <location>
        <begin position="266"/>
        <end position="278"/>
    </location>
</feature>
<dbReference type="EMBL" id="JBBDGM010000007">
    <property type="protein sequence ID" value="MEJ1088665.1"/>
    <property type="molecule type" value="Genomic_DNA"/>
</dbReference>
<dbReference type="RefSeq" id="WP_337332322.1">
    <property type="nucleotide sequence ID" value="NZ_JBBDGM010000007.1"/>
</dbReference>